<dbReference type="AlphaFoldDB" id="A0A4Z0B2J2"/>
<keyword evidence="3 5" id="KW-0808">Transferase</keyword>
<dbReference type="PANTHER" id="PTHR44942">
    <property type="entry name" value="METHYLTRANSF_11 DOMAIN-CONTAINING PROTEIN"/>
    <property type="match status" value="1"/>
</dbReference>
<evidence type="ECO:0000256" key="1">
    <source>
        <dbReference type="ARBA" id="ARBA00008361"/>
    </source>
</evidence>
<keyword evidence="6" id="KW-1185">Reference proteome</keyword>
<dbReference type="Pfam" id="PF08241">
    <property type="entry name" value="Methyltransf_11"/>
    <property type="match status" value="1"/>
</dbReference>
<proteinExistence type="inferred from homology"/>
<dbReference type="GO" id="GO:0032259">
    <property type="term" value="P:methylation"/>
    <property type="evidence" value="ECO:0007669"/>
    <property type="project" value="UniProtKB-KW"/>
</dbReference>
<dbReference type="InterPro" id="IPR013216">
    <property type="entry name" value="Methyltransf_11"/>
</dbReference>
<evidence type="ECO:0000259" key="4">
    <source>
        <dbReference type="Pfam" id="PF08241"/>
    </source>
</evidence>
<name>A0A4Z0B2J2_9PSED</name>
<protein>
    <submittedName>
        <fullName evidence="5">Class I SAM-dependent methyltransferase</fullName>
    </submittedName>
</protein>
<reference evidence="5 6" key="1">
    <citation type="journal article" date="2019" name="Syst. Appl. Microbiol.">
        <title>New species of pathogenic Pseudomonas isolated from citrus in Tunisia: Proposal of Pseudomonas kairouanensis sp. nov. and Pseudomonas nabeulensis sp. nov.</title>
        <authorList>
            <person name="Oueslati M."/>
            <person name="Mulet M."/>
            <person name="Gomila M."/>
            <person name="Berge O."/>
            <person name="Hajlaoui M.R."/>
            <person name="Lalucat J."/>
            <person name="Sadfi-Zouaoui N."/>
            <person name="Garcia-Valdes E."/>
        </authorList>
    </citation>
    <scope>NUCLEOTIDE SEQUENCE [LARGE SCALE GENOMIC DNA]</scope>
    <source>
        <strain evidence="5 6">KC12</strain>
    </source>
</reference>
<dbReference type="Proteomes" id="UP000297391">
    <property type="component" value="Unassembled WGS sequence"/>
</dbReference>
<evidence type="ECO:0000313" key="5">
    <source>
        <dbReference type="EMBL" id="TFY92448.1"/>
    </source>
</evidence>
<dbReference type="CDD" id="cd02440">
    <property type="entry name" value="AdoMet_MTases"/>
    <property type="match status" value="1"/>
</dbReference>
<feature type="domain" description="Methyltransferase type 11" evidence="4">
    <location>
        <begin position="58"/>
        <end position="144"/>
    </location>
</feature>
<dbReference type="PANTHER" id="PTHR44942:SF4">
    <property type="entry name" value="METHYLTRANSFERASE TYPE 11 DOMAIN-CONTAINING PROTEIN"/>
    <property type="match status" value="1"/>
</dbReference>
<evidence type="ECO:0000256" key="3">
    <source>
        <dbReference type="ARBA" id="ARBA00022679"/>
    </source>
</evidence>
<dbReference type="InterPro" id="IPR051052">
    <property type="entry name" value="Diverse_substrate_MTase"/>
</dbReference>
<evidence type="ECO:0000313" key="6">
    <source>
        <dbReference type="Proteomes" id="UP000297391"/>
    </source>
</evidence>
<dbReference type="GO" id="GO:0008757">
    <property type="term" value="F:S-adenosylmethionine-dependent methyltransferase activity"/>
    <property type="evidence" value="ECO:0007669"/>
    <property type="project" value="InterPro"/>
</dbReference>
<comment type="caution">
    <text evidence="5">The sequence shown here is derived from an EMBL/GenBank/DDBJ whole genome shotgun (WGS) entry which is preliminary data.</text>
</comment>
<gene>
    <name evidence="5" type="ORF">DYL59_00370</name>
</gene>
<comment type="similarity">
    <text evidence="1">Belongs to the methyltransferase superfamily.</text>
</comment>
<evidence type="ECO:0000256" key="2">
    <source>
        <dbReference type="ARBA" id="ARBA00022603"/>
    </source>
</evidence>
<organism evidence="5 6">
    <name type="scientific">Pseudomonas kairouanensis</name>
    <dbReference type="NCBI Taxonomy" id="2293832"/>
    <lineage>
        <taxon>Bacteria</taxon>
        <taxon>Pseudomonadati</taxon>
        <taxon>Pseudomonadota</taxon>
        <taxon>Gammaproteobacteria</taxon>
        <taxon>Pseudomonadales</taxon>
        <taxon>Pseudomonadaceae</taxon>
        <taxon>Pseudomonas</taxon>
    </lineage>
</organism>
<dbReference type="InterPro" id="IPR029063">
    <property type="entry name" value="SAM-dependent_MTases_sf"/>
</dbReference>
<keyword evidence="2 5" id="KW-0489">Methyltransferase</keyword>
<sequence length="266" mass="29721">MTTQDVNISPRRFEMTSPLSAAYVNKSELYDHGRPSYPPEAIFFILRQLDLSLGLPVLDVGSGTGILTRQLAAAGMPTIGVEPDASMLAKAEANNDQPSASYQFGTAEQLGVAPRSIAALVCGQSFHWFEPDNTRAEFRRVLATNNPVILIWNIRSPDCNAFHLAYEQLLRGVFKRYAETLQIDKALESRIKKFFLGPFEERTFHNRQQLSAAGLFNRTMSCSYAAQPGTREYRAAGKALNTLHQQHQQNGFVSLSYQTRVVYGRI</sequence>
<dbReference type="SUPFAM" id="SSF53335">
    <property type="entry name" value="S-adenosyl-L-methionine-dependent methyltransferases"/>
    <property type="match status" value="1"/>
</dbReference>
<dbReference type="OrthoDB" id="9797252at2"/>
<dbReference type="Gene3D" id="3.40.50.150">
    <property type="entry name" value="Vaccinia Virus protein VP39"/>
    <property type="match status" value="1"/>
</dbReference>
<dbReference type="EMBL" id="QUZU01000001">
    <property type="protein sequence ID" value="TFY92448.1"/>
    <property type="molecule type" value="Genomic_DNA"/>
</dbReference>
<accession>A0A4Z0B2J2</accession>